<comment type="similarity">
    <text evidence="1 3">Belongs to the short-chain dehydrogenases/reductases (SDR) family.</text>
</comment>
<dbReference type="Proteomes" id="UP000295453">
    <property type="component" value="Unassembled WGS sequence"/>
</dbReference>
<proteinExistence type="inferred from homology"/>
<dbReference type="SUPFAM" id="SSF51735">
    <property type="entry name" value="NAD(P)-binding Rossmann-fold domains"/>
    <property type="match status" value="1"/>
</dbReference>
<dbReference type="OrthoDB" id="9797538at2"/>
<evidence type="ECO:0000313" key="4">
    <source>
        <dbReference type="EMBL" id="TCJ28316.1"/>
    </source>
</evidence>
<dbReference type="Pfam" id="PF00106">
    <property type="entry name" value="adh_short"/>
    <property type="match status" value="1"/>
</dbReference>
<organism evidence="4 5">
    <name type="scientific">Nocardioides jejuensis</name>
    <dbReference type="NCBI Taxonomy" id="2502782"/>
    <lineage>
        <taxon>Bacteria</taxon>
        <taxon>Bacillati</taxon>
        <taxon>Actinomycetota</taxon>
        <taxon>Actinomycetes</taxon>
        <taxon>Propionibacteriales</taxon>
        <taxon>Nocardioidaceae</taxon>
        <taxon>Nocardioides</taxon>
    </lineage>
</organism>
<dbReference type="GO" id="GO:0016020">
    <property type="term" value="C:membrane"/>
    <property type="evidence" value="ECO:0007669"/>
    <property type="project" value="TreeGrafter"/>
</dbReference>
<dbReference type="GO" id="GO:0016491">
    <property type="term" value="F:oxidoreductase activity"/>
    <property type="evidence" value="ECO:0007669"/>
    <property type="project" value="UniProtKB-KW"/>
</dbReference>
<gene>
    <name evidence="4" type="ORF">EPD65_08240</name>
</gene>
<dbReference type="NCBIfam" id="NF006099">
    <property type="entry name" value="PRK08251.1"/>
    <property type="match status" value="1"/>
</dbReference>
<dbReference type="RefSeq" id="WP_131583020.1">
    <property type="nucleotide sequence ID" value="NZ_SJZJ01000011.1"/>
</dbReference>
<dbReference type="EMBL" id="SJZJ01000011">
    <property type="protein sequence ID" value="TCJ28316.1"/>
    <property type="molecule type" value="Genomic_DNA"/>
</dbReference>
<dbReference type="InterPro" id="IPR002347">
    <property type="entry name" value="SDR_fam"/>
</dbReference>
<dbReference type="InterPro" id="IPR036291">
    <property type="entry name" value="NAD(P)-bd_dom_sf"/>
</dbReference>
<name>A0A4R1CE88_9ACTN</name>
<dbReference type="PANTHER" id="PTHR44196">
    <property type="entry name" value="DEHYDROGENASE/REDUCTASE SDR FAMILY MEMBER 7B"/>
    <property type="match status" value="1"/>
</dbReference>
<evidence type="ECO:0000256" key="3">
    <source>
        <dbReference type="RuleBase" id="RU000363"/>
    </source>
</evidence>
<dbReference type="AlphaFoldDB" id="A0A4R1CE88"/>
<keyword evidence="5" id="KW-1185">Reference proteome</keyword>
<comment type="caution">
    <text evidence="4">The sequence shown here is derived from an EMBL/GenBank/DDBJ whole genome shotgun (WGS) entry which is preliminary data.</text>
</comment>
<evidence type="ECO:0000256" key="2">
    <source>
        <dbReference type="ARBA" id="ARBA00023002"/>
    </source>
</evidence>
<dbReference type="Gene3D" id="3.40.50.720">
    <property type="entry name" value="NAD(P)-binding Rossmann-like Domain"/>
    <property type="match status" value="1"/>
</dbReference>
<dbReference type="PRINTS" id="PR00081">
    <property type="entry name" value="GDHRDH"/>
</dbReference>
<sequence length="251" mass="27075">MSKGTILITGASSGLGAEMARQFADLGYDLAITARRTERLDELAAEITAKHADRRVITKALDVTDDESVFRVFKEVAAEFGTLDRVIINAGLGKGAPLGKGRYDANKATAMTNFVAALAQTEAAMEIFRAQKSGHLVMISSVSAMRGMRSAITTYAATKAGVAALAEGLINENVKAKGIDVSIIYPGYIRSEMNDKVEQKTKFMVDTETGVRSMVAAIEKRKQKALVPSWPWVPLGFALKNAPMSVVRKLF</sequence>
<dbReference type="PRINTS" id="PR00080">
    <property type="entry name" value="SDRFAMILY"/>
</dbReference>
<protein>
    <submittedName>
        <fullName evidence="4">SDR family oxidoreductase</fullName>
    </submittedName>
</protein>
<evidence type="ECO:0000313" key="5">
    <source>
        <dbReference type="Proteomes" id="UP000295453"/>
    </source>
</evidence>
<reference evidence="4 5" key="1">
    <citation type="submission" date="2019-03" db="EMBL/GenBank/DDBJ databases">
        <authorList>
            <person name="Kim M.K.M."/>
        </authorList>
    </citation>
    <scope>NUCLEOTIDE SEQUENCE [LARGE SCALE GENOMIC DNA]</scope>
    <source>
        <strain evidence="4 5">18JY15-6</strain>
    </source>
</reference>
<dbReference type="PANTHER" id="PTHR44196:SF1">
    <property type="entry name" value="DEHYDROGENASE_REDUCTASE SDR FAMILY MEMBER 7B"/>
    <property type="match status" value="1"/>
</dbReference>
<evidence type="ECO:0000256" key="1">
    <source>
        <dbReference type="ARBA" id="ARBA00006484"/>
    </source>
</evidence>
<accession>A0A4R1CE88</accession>
<keyword evidence="2" id="KW-0560">Oxidoreductase</keyword>